<evidence type="ECO:0000313" key="2">
    <source>
        <dbReference type="EMBL" id="RKR86847.1"/>
    </source>
</evidence>
<dbReference type="Proteomes" id="UP000277671">
    <property type="component" value="Unassembled WGS sequence"/>
</dbReference>
<dbReference type="EMBL" id="RBKT01000001">
    <property type="protein sequence ID" value="RKR86847.1"/>
    <property type="molecule type" value="Genomic_DNA"/>
</dbReference>
<sequence length="63" mass="6907">MRRGENTASALLQSYAMYNDPTPANIPPTTPRTQLIKPKNLAPETSRAAGPRVRRKPVDMSAT</sequence>
<comment type="caution">
    <text evidence="2">The sequence shown here is derived from an EMBL/GenBank/DDBJ whole genome shotgun (WGS) entry which is preliminary data.</text>
</comment>
<dbReference type="AlphaFoldDB" id="A0A495JD54"/>
<accession>A0A495JD54</accession>
<name>A0A495JD54_9ACTN</name>
<proteinExistence type="predicted"/>
<protein>
    <submittedName>
        <fullName evidence="2">Uncharacterized protein</fullName>
    </submittedName>
</protein>
<gene>
    <name evidence="2" type="ORF">BDK92_1115</name>
</gene>
<keyword evidence="3" id="KW-1185">Reference proteome</keyword>
<evidence type="ECO:0000256" key="1">
    <source>
        <dbReference type="SAM" id="MobiDB-lite"/>
    </source>
</evidence>
<organism evidence="2 3">
    <name type="scientific">Micromonospora pisi</name>
    <dbReference type="NCBI Taxonomy" id="589240"/>
    <lineage>
        <taxon>Bacteria</taxon>
        <taxon>Bacillati</taxon>
        <taxon>Actinomycetota</taxon>
        <taxon>Actinomycetes</taxon>
        <taxon>Micromonosporales</taxon>
        <taxon>Micromonosporaceae</taxon>
        <taxon>Micromonospora</taxon>
    </lineage>
</organism>
<feature type="region of interest" description="Disordered" evidence="1">
    <location>
        <begin position="14"/>
        <end position="63"/>
    </location>
</feature>
<reference evidence="2 3" key="1">
    <citation type="submission" date="2018-10" db="EMBL/GenBank/DDBJ databases">
        <title>Sequencing the genomes of 1000 actinobacteria strains.</title>
        <authorList>
            <person name="Klenk H.-P."/>
        </authorList>
    </citation>
    <scope>NUCLEOTIDE SEQUENCE [LARGE SCALE GENOMIC DNA]</scope>
    <source>
        <strain evidence="2 3">DSM 45175</strain>
    </source>
</reference>
<evidence type="ECO:0000313" key="3">
    <source>
        <dbReference type="Proteomes" id="UP000277671"/>
    </source>
</evidence>